<dbReference type="InterPro" id="IPR036236">
    <property type="entry name" value="Znf_C2H2_sf"/>
</dbReference>
<sequence>MIQGEVLCFTNGGDAAEGGNGDLSNLYNNGVLLESSYDGVVVAGGSSSEENLSIRSLLYSISMLKEKVGDVESFVSIYLNQQENHYYDHSHQTTVDQQLTSSMAFSSMANLIQEIVHTASFMMLSCEQMALSGTTTTTTTQIGNINNELHTMQKANNQEVFNNGDSFYHHHASKNTNQESPSSLSVEAAYDLVEVDAADLLARYTHYCQVCGRGFKREANLRMHMRAHGDKYNKLSLMSNNNINNNNNSLKRNKNDNEVEHNNNTRTKAVAVAVAVAPPRKYSCPQKGCRWNKNHVKFQPLKSMVCVRNHYKRSHCPKMFVCKRCNMKEFSVLSDLKTHEKHCGDNVKKLYCSCGTSFTNNHKLMDHVALFLGHTPLIYP</sequence>
<dbReference type="Pfam" id="PF23118">
    <property type="entry name" value="zf-C2H2_STOP2_C"/>
    <property type="match status" value="1"/>
</dbReference>
<dbReference type="InterPro" id="IPR013087">
    <property type="entry name" value="Znf_C2H2_type"/>
</dbReference>
<dbReference type="InterPro" id="IPR058196">
    <property type="entry name" value="zf-C2H2_STOP1/2_C"/>
</dbReference>
<dbReference type="GO" id="GO:0008270">
    <property type="term" value="F:zinc ion binding"/>
    <property type="evidence" value="ECO:0007669"/>
    <property type="project" value="UniProtKB-KW"/>
</dbReference>
<dbReference type="KEGG" id="soe:110787957"/>
<dbReference type="AlphaFoldDB" id="A0A9R0JVP4"/>
<dbReference type="Gene3D" id="3.30.160.60">
    <property type="entry name" value="Classic Zinc Finger"/>
    <property type="match status" value="1"/>
</dbReference>
<dbReference type="InterPro" id="IPR044300">
    <property type="entry name" value="STOP1/2"/>
</dbReference>
<dbReference type="PANTHER" id="PTHR46352">
    <property type="entry name" value="PROTEIN SENSITIVE TO PROTON RHIZOTOXICITY 1"/>
    <property type="match status" value="1"/>
</dbReference>
<keyword evidence="2" id="KW-0479">Metal-binding</keyword>
<keyword evidence="11" id="KW-1185">Reference proteome</keyword>
<evidence type="ECO:0000313" key="11">
    <source>
        <dbReference type="Proteomes" id="UP000813463"/>
    </source>
</evidence>
<dbReference type="PROSITE" id="PS50157">
    <property type="entry name" value="ZINC_FINGER_C2H2_2"/>
    <property type="match status" value="1"/>
</dbReference>
<feature type="domain" description="C2H2-type" evidence="10">
    <location>
        <begin position="206"/>
        <end position="233"/>
    </location>
</feature>
<evidence type="ECO:0000256" key="6">
    <source>
        <dbReference type="ARBA" id="ARBA00023015"/>
    </source>
</evidence>
<dbReference type="Pfam" id="PF23115">
    <property type="entry name" value="zf-C2H2_STOP2_3rd"/>
    <property type="match status" value="1"/>
</dbReference>
<gene>
    <name evidence="12" type="primary">LOC110787957</name>
</gene>
<evidence type="ECO:0000256" key="7">
    <source>
        <dbReference type="ARBA" id="ARBA00023163"/>
    </source>
</evidence>
<accession>A0A9R0JVP4</accession>
<dbReference type="PANTHER" id="PTHR46352:SF8">
    <property type="entry name" value="PROTEIN SENSITIVE TO PROTON RHIZOTOXICITY 2"/>
    <property type="match status" value="1"/>
</dbReference>
<evidence type="ECO:0000256" key="5">
    <source>
        <dbReference type="ARBA" id="ARBA00022833"/>
    </source>
</evidence>
<comment type="subcellular location">
    <subcellularLocation>
        <location evidence="1">Nucleus</location>
    </subcellularLocation>
</comment>
<keyword evidence="5" id="KW-0862">Zinc</keyword>
<evidence type="ECO:0000313" key="12">
    <source>
        <dbReference type="RefSeq" id="XP_021848287.1"/>
    </source>
</evidence>
<keyword evidence="6" id="KW-0805">Transcription regulation</keyword>
<dbReference type="GO" id="GO:0010447">
    <property type="term" value="P:response to acidic pH"/>
    <property type="evidence" value="ECO:0007669"/>
    <property type="project" value="InterPro"/>
</dbReference>
<dbReference type="RefSeq" id="XP_021848287.1">
    <property type="nucleotide sequence ID" value="XM_021992595.2"/>
</dbReference>
<organism evidence="11 12">
    <name type="scientific">Spinacia oleracea</name>
    <name type="common">Spinach</name>
    <dbReference type="NCBI Taxonomy" id="3562"/>
    <lineage>
        <taxon>Eukaryota</taxon>
        <taxon>Viridiplantae</taxon>
        <taxon>Streptophyta</taxon>
        <taxon>Embryophyta</taxon>
        <taxon>Tracheophyta</taxon>
        <taxon>Spermatophyta</taxon>
        <taxon>Magnoliopsida</taxon>
        <taxon>eudicotyledons</taxon>
        <taxon>Gunneridae</taxon>
        <taxon>Pentapetalae</taxon>
        <taxon>Caryophyllales</taxon>
        <taxon>Chenopodiaceae</taxon>
        <taxon>Chenopodioideae</taxon>
        <taxon>Anserineae</taxon>
        <taxon>Spinacia</taxon>
    </lineage>
</organism>
<evidence type="ECO:0000256" key="4">
    <source>
        <dbReference type="ARBA" id="ARBA00022771"/>
    </source>
</evidence>
<dbReference type="InterPro" id="IPR059161">
    <property type="entry name" value="Znf-C2H2_STOP1/2_3rd"/>
</dbReference>
<dbReference type="Proteomes" id="UP000813463">
    <property type="component" value="Chromosome 2"/>
</dbReference>
<keyword evidence="3" id="KW-0677">Repeat</keyword>
<keyword evidence="8" id="KW-0539">Nucleus</keyword>
<dbReference type="OrthoDB" id="8113227at2759"/>
<keyword evidence="4 9" id="KW-0863">Zinc-finger</keyword>
<evidence type="ECO:0000256" key="8">
    <source>
        <dbReference type="ARBA" id="ARBA00023242"/>
    </source>
</evidence>
<evidence type="ECO:0000256" key="1">
    <source>
        <dbReference type="ARBA" id="ARBA00004123"/>
    </source>
</evidence>
<evidence type="ECO:0000256" key="2">
    <source>
        <dbReference type="ARBA" id="ARBA00022723"/>
    </source>
</evidence>
<dbReference type="InterPro" id="IPR055187">
    <property type="entry name" value="C2CH-3rd_BIRD-IDD"/>
</dbReference>
<evidence type="ECO:0000256" key="3">
    <source>
        <dbReference type="ARBA" id="ARBA00022737"/>
    </source>
</evidence>
<proteinExistence type="predicted"/>
<dbReference type="SMART" id="SM00355">
    <property type="entry name" value="ZnF_C2H2"/>
    <property type="match status" value="3"/>
</dbReference>
<dbReference type="SUPFAM" id="SSF57667">
    <property type="entry name" value="beta-beta-alpha zinc fingers"/>
    <property type="match status" value="1"/>
</dbReference>
<name>A0A9R0JVP4_SPIOL</name>
<dbReference type="GeneID" id="110787957"/>
<dbReference type="Pfam" id="PF22995">
    <property type="entry name" value="C2CH-3rd_BIRD-IDD"/>
    <property type="match status" value="1"/>
</dbReference>
<reference evidence="11" key="1">
    <citation type="journal article" date="2021" name="Nat. Commun.">
        <title>Genomic analyses provide insights into spinach domestication and the genetic basis of agronomic traits.</title>
        <authorList>
            <person name="Cai X."/>
            <person name="Sun X."/>
            <person name="Xu C."/>
            <person name="Sun H."/>
            <person name="Wang X."/>
            <person name="Ge C."/>
            <person name="Zhang Z."/>
            <person name="Wang Q."/>
            <person name="Fei Z."/>
            <person name="Jiao C."/>
            <person name="Wang Q."/>
        </authorList>
    </citation>
    <scope>NUCLEOTIDE SEQUENCE [LARGE SCALE GENOMIC DNA]</scope>
    <source>
        <strain evidence="11">cv. Varoflay</strain>
    </source>
</reference>
<keyword evidence="7" id="KW-0804">Transcription</keyword>
<reference evidence="12" key="2">
    <citation type="submission" date="2025-08" db="UniProtKB">
        <authorList>
            <consortium name="RefSeq"/>
        </authorList>
    </citation>
    <scope>IDENTIFICATION</scope>
    <source>
        <tissue evidence="12">Leaf</tissue>
    </source>
</reference>
<evidence type="ECO:0000256" key="9">
    <source>
        <dbReference type="PROSITE-ProRule" id="PRU00042"/>
    </source>
</evidence>
<evidence type="ECO:0000259" key="10">
    <source>
        <dbReference type="PROSITE" id="PS50157"/>
    </source>
</evidence>
<protein>
    <submittedName>
        <fullName evidence="12">Protein SENSITIVE TO PROTON RHIZOTOXICITY 2-like</fullName>
    </submittedName>
</protein>
<dbReference type="GO" id="GO:0010044">
    <property type="term" value="P:response to aluminum ion"/>
    <property type="evidence" value="ECO:0007669"/>
    <property type="project" value="InterPro"/>
</dbReference>
<dbReference type="PROSITE" id="PS00028">
    <property type="entry name" value="ZINC_FINGER_C2H2_1"/>
    <property type="match status" value="1"/>
</dbReference>